<dbReference type="PANTHER" id="PTHR30566:SF25">
    <property type="entry name" value="INNER MEMBRANE PROTEIN"/>
    <property type="match status" value="1"/>
</dbReference>
<dbReference type="InterPro" id="IPR006685">
    <property type="entry name" value="MscS_channel_2nd"/>
</dbReference>
<feature type="domain" description="Mechanosensitive ion channel MscS" evidence="2">
    <location>
        <begin position="176"/>
        <end position="242"/>
    </location>
</feature>
<organism evidence="3 4">
    <name type="scientific">Kibdelosporangium aridum</name>
    <dbReference type="NCBI Taxonomy" id="2030"/>
    <lineage>
        <taxon>Bacteria</taxon>
        <taxon>Bacillati</taxon>
        <taxon>Actinomycetota</taxon>
        <taxon>Actinomycetes</taxon>
        <taxon>Pseudonocardiales</taxon>
        <taxon>Pseudonocardiaceae</taxon>
        <taxon>Kibdelosporangium</taxon>
    </lineage>
</organism>
<comment type="caution">
    <text evidence="3">The sequence shown here is derived from an EMBL/GenBank/DDBJ whole genome shotgun (WGS) entry which is preliminary data.</text>
</comment>
<dbReference type="Gene3D" id="1.10.287.1260">
    <property type="match status" value="1"/>
</dbReference>
<feature type="transmembrane region" description="Helical" evidence="1">
    <location>
        <begin position="53"/>
        <end position="69"/>
    </location>
</feature>
<dbReference type="GO" id="GO:0055085">
    <property type="term" value="P:transmembrane transport"/>
    <property type="evidence" value="ECO:0007669"/>
    <property type="project" value="InterPro"/>
</dbReference>
<evidence type="ECO:0000313" key="3">
    <source>
        <dbReference type="EMBL" id="RSM74321.1"/>
    </source>
</evidence>
<protein>
    <submittedName>
        <fullName evidence="3">Mechanosensitive ion channel family protein</fullName>
    </submittedName>
</protein>
<keyword evidence="1" id="KW-1133">Transmembrane helix</keyword>
<sequence>MGRVLWRIVLSVAIATAAALLAGWLTGVLVRFVARRRYRRTLTKLHENCHKPFVAVLVVAANYIVLFEYENRVIAGIRHALLLVLIVVAAWLVIKVLFVIEDFALQRLNMDVPDNRRIRRLRTQVALIRRLTGAAITIIAIASMFMTFSELRTLGASLLASAGIVGVIAGLAAQTTLTNVFAGMQLALTDSLRYDDVVVVEGEWGRIEEMTLTYVVVHLWDERRLVLPTTYFTKTPFQNWTRHETRVIGAVQLHLDYRAPVEVLRTEAQRIVEASDLWDRREWVLQVVDSTQLTMVVRVLASAADAPSAWDLRCEIREKLIVFMRDNYPEFLPGGTQRVIAQE</sequence>
<dbReference type="Pfam" id="PF00924">
    <property type="entry name" value="MS_channel_2nd"/>
    <property type="match status" value="1"/>
</dbReference>
<dbReference type="PANTHER" id="PTHR30566">
    <property type="entry name" value="YNAI-RELATED MECHANOSENSITIVE ION CHANNEL"/>
    <property type="match status" value="1"/>
</dbReference>
<gene>
    <name evidence="3" type="ORF">DMH04_39930</name>
</gene>
<dbReference type="SUPFAM" id="SSF50182">
    <property type="entry name" value="Sm-like ribonucleoproteins"/>
    <property type="match status" value="1"/>
</dbReference>
<reference evidence="3 4" key="1">
    <citation type="submission" date="2018-05" db="EMBL/GenBank/DDBJ databases">
        <title>Evolution of GPA BGCs.</title>
        <authorList>
            <person name="Waglechner N."/>
            <person name="Wright G.D."/>
        </authorList>
    </citation>
    <scope>NUCLEOTIDE SEQUENCE [LARGE SCALE GENOMIC DNA]</scope>
    <source>
        <strain evidence="3 4">A82846</strain>
    </source>
</reference>
<evidence type="ECO:0000259" key="2">
    <source>
        <dbReference type="Pfam" id="PF00924"/>
    </source>
</evidence>
<dbReference type="AlphaFoldDB" id="A0A428YWK5"/>
<feature type="transmembrane region" description="Helical" evidence="1">
    <location>
        <begin position="81"/>
        <end position="100"/>
    </location>
</feature>
<feature type="transmembrane region" description="Helical" evidence="1">
    <location>
        <begin position="6"/>
        <end position="32"/>
    </location>
</feature>
<dbReference type="InterPro" id="IPR010920">
    <property type="entry name" value="LSM_dom_sf"/>
</dbReference>
<dbReference type="OrthoDB" id="9792218at2"/>
<keyword evidence="1" id="KW-0812">Transmembrane</keyword>
<accession>A0A428YWK5</accession>
<dbReference type="EMBL" id="QHKI01000052">
    <property type="protein sequence ID" value="RSM74321.1"/>
    <property type="molecule type" value="Genomic_DNA"/>
</dbReference>
<name>A0A428YWK5_KIBAR</name>
<feature type="transmembrane region" description="Helical" evidence="1">
    <location>
        <begin position="127"/>
        <end position="148"/>
    </location>
</feature>
<evidence type="ECO:0000313" key="4">
    <source>
        <dbReference type="Proteomes" id="UP000287547"/>
    </source>
</evidence>
<dbReference type="Proteomes" id="UP000287547">
    <property type="component" value="Unassembled WGS sequence"/>
</dbReference>
<feature type="transmembrane region" description="Helical" evidence="1">
    <location>
        <begin position="154"/>
        <end position="173"/>
    </location>
</feature>
<proteinExistence type="predicted"/>
<evidence type="ECO:0000256" key="1">
    <source>
        <dbReference type="SAM" id="Phobius"/>
    </source>
</evidence>
<dbReference type="GO" id="GO:0016020">
    <property type="term" value="C:membrane"/>
    <property type="evidence" value="ECO:0007669"/>
    <property type="project" value="InterPro"/>
</dbReference>
<keyword evidence="1" id="KW-0472">Membrane</keyword>